<accession>A0A4U6DCG1</accession>
<feature type="domain" description="DUF4365" evidence="1">
    <location>
        <begin position="12"/>
        <end position="148"/>
    </location>
</feature>
<keyword evidence="3" id="KW-1185">Reference proteome</keyword>
<evidence type="ECO:0000259" key="1">
    <source>
        <dbReference type="Pfam" id="PF14280"/>
    </source>
</evidence>
<evidence type="ECO:0000313" key="3">
    <source>
        <dbReference type="Proteomes" id="UP000304900"/>
    </source>
</evidence>
<sequence>MKNDTRMQDAMGTSVTRIITQGNAGHGFQDFAASNDNGVDGMIILRKNGVDTGEILFVQIKCGGDSGYFVKAKKRPDEFGVKVGKKYIDEHRPRWNRISAPVILIYVDYNSQKAWWADLKEELSYSSTNKGIIRVKERQRFGQHSFGEFRGLKGRVFISPEIETMSILSNELNYIKVNKPIKECAKQFYKGWINADIKERQNPVLGEIIVSRVGWRHITRTDRKQERLVNSLQLLSVAQKIIMNSKNVYSIRQVNSILNSTDKSRIITDYIALKNNISFPSRQTSLIQVILKRKRKIASDGAIDTKIWFYSVYEPLSQKTN</sequence>
<proteinExistence type="predicted"/>
<dbReference type="EMBL" id="SZVO01000001">
    <property type="protein sequence ID" value="TKT94057.1"/>
    <property type="molecule type" value="Genomic_DNA"/>
</dbReference>
<organism evidence="2 3">
    <name type="scientific">Dyadobacter frigoris</name>
    <dbReference type="NCBI Taxonomy" id="2576211"/>
    <lineage>
        <taxon>Bacteria</taxon>
        <taxon>Pseudomonadati</taxon>
        <taxon>Bacteroidota</taxon>
        <taxon>Cytophagia</taxon>
        <taxon>Cytophagales</taxon>
        <taxon>Spirosomataceae</taxon>
        <taxon>Dyadobacter</taxon>
    </lineage>
</organism>
<dbReference type="Proteomes" id="UP000304900">
    <property type="component" value="Unassembled WGS sequence"/>
</dbReference>
<protein>
    <submittedName>
        <fullName evidence="2">DUF4365 domain-containing protein</fullName>
    </submittedName>
</protein>
<dbReference type="OrthoDB" id="7058312at2"/>
<evidence type="ECO:0000313" key="2">
    <source>
        <dbReference type="EMBL" id="TKT94057.1"/>
    </source>
</evidence>
<comment type="caution">
    <text evidence="2">The sequence shown here is derived from an EMBL/GenBank/DDBJ whole genome shotgun (WGS) entry which is preliminary data.</text>
</comment>
<gene>
    <name evidence="2" type="ORF">FDK13_02275</name>
</gene>
<dbReference type="InterPro" id="IPR025375">
    <property type="entry name" value="DUF4365"/>
</dbReference>
<reference evidence="2 3" key="1">
    <citation type="submission" date="2019-05" db="EMBL/GenBank/DDBJ databases">
        <title>Dyadobacter AR-3-8 sp. nov., isolated from arctic soil.</title>
        <authorList>
            <person name="Chaudhary D.K."/>
        </authorList>
    </citation>
    <scope>NUCLEOTIDE SEQUENCE [LARGE SCALE GENOMIC DNA]</scope>
    <source>
        <strain evidence="2 3">AR-3-8</strain>
    </source>
</reference>
<dbReference type="AlphaFoldDB" id="A0A4U6DCG1"/>
<name>A0A4U6DCG1_9BACT</name>
<dbReference type="RefSeq" id="WP_137338346.1">
    <property type="nucleotide sequence ID" value="NZ_SZVO01000001.1"/>
</dbReference>
<dbReference type="Pfam" id="PF14280">
    <property type="entry name" value="DUF4365"/>
    <property type="match status" value="1"/>
</dbReference>